<keyword evidence="2" id="KW-1185">Reference proteome</keyword>
<evidence type="ECO:0000313" key="1">
    <source>
        <dbReference type="EMBL" id="MBC9812192.1"/>
    </source>
</evidence>
<dbReference type="Proteomes" id="UP000652681">
    <property type="component" value="Unassembled WGS sequence"/>
</dbReference>
<dbReference type="EMBL" id="JACVEL010000003">
    <property type="protein sequence ID" value="MBC9812192.1"/>
    <property type="molecule type" value="Genomic_DNA"/>
</dbReference>
<comment type="caution">
    <text evidence="1">The sequence shown here is derived from an EMBL/GenBank/DDBJ whole genome shotgun (WGS) entry which is preliminary data.</text>
</comment>
<proteinExistence type="predicted"/>
<gene>
    <name evidence="1" type="ORF">H9Y05_06835</name>
</gene>
<evidence type="ECO:0000313" key="2">
    <source>
        <dbReference type="Proteomes" id="UP000652681"/>
    </source>
</evidence>
<name>A0A8J6PC53_9FLAO</name>
<reference evidence="1" key="1">
    <citation type="submission" date="2020-09" db="EMBL/GenBank/DDBJ databases">
        <title>Taishania pollutisoli gen. nov., sp. nov., Isolated from Tetrabromobisphenol A-Contaminated Soil.</title>
        <authorList>
            <person name="Chen Q."/>
        </authorList>
    </citation>
    <scope>NUCLEOTIDE SEQUENCE</scope>
    <source>
        <strain evidence="1">CZZ-1</strain>
    </source>
</reference>
<dbReference type="AlphaFoldDB" id="A0A8J6PC53"/>
<sequence>MEKKLTKAFFTKNFDLSSSEKKFLTNDILSMEWLGNIKPVNSNVSTYQTATYSFEEIQVFTVLIPNNQISKLAQKAIQLIQKYIPYQAVVIAEDEFEFVIGLCDKRINQADKSKRTIEQHYFSPVLSKLFKNELQTGLYDALAFEKLDKTNLETVYKSYVQALANYQTALLTGTFSKRSGVRTEKDMELLATMDRLEAEIASLKVAVKKENNLNEQVKLNVTINKRRQEIETIKKQLSEE</sequence>
<protein>
    <submittedName>
        <fullName evidence="1">DUF4391 domain-containing protein</fullName>
    </submittedName>
</protein>
<accession>A0A8J6PC53</accession>
<dbReference type="InterPro" id="IPR025503">
    <property type="entry name" value="DUF4391"/>
</dbReference>
<organism evidence="1 2">
    <name type="scientific">Taishania pollutisoli</name>
    <dbReference type="NCBI Taxonomy" id="2766479"/>
    <lineage>
        <taxon>Bacteria</taxon>
        <taxon>Pseudomonadati</taxon>
        <taxon>Bacteroidota</taxon>
        <taxon>Flavobacteriia</taxon>
        <taxon>Flavobacteriales</taxon>
        <taxon>Crocinitomicaceae</taxon>
        <taxon>Taishania</taxon>
    </lineage>
</organism>
<dbReference type="Pfam" id="PF14335">
    <property type="entry name" value="DUF4391"/>
    <property type="match status" value="1"/>
</dbReference>